<evidence type="ECO:0000256" key="2">
    <source>
        <dbReference type="SAM" id="Phobius"/>
    </source>
</evidence>
<feature type="transmembrane region" description="Helical" evidence="2">
    <location>
        <begin position="188"/>
        <end position="208"/>
    </location>
</feature>
<feature type="transmembrane region" description="Helical" evidence="2">
    <location>
        <begin position="6"/>
        <end position="34"/>
    </location>
</feature>
<feature type="transmembrane region" description="Helical" evidence="2">
    <location>
        <begin position="229"/>
        <end position="251"/>
    </location>
</feature>
<evidence type="ECO:0000256" key="1">
    <source>
        <dbReference type="SAM" id="MobiDB-lite"/>
    </source>
</evidence>
<keyword evidence="2" id="KW-0812">Transmembrane</keyword>
<feature type="transmembrane region" description="Helical" evidence="2">
    <location>
        <begin position="134"/>
        <end position="162"/>
    </location>
</feature>
<proteinExistence type="predicted"/>
<keyword evidence="4" id="KW-1185">Reference proteome</keyword>
<dbReference type="Proteomes" id="UP000265618">
    <property type="component" value="Unassembled WGS sequence"/>
</dbReference>
<feature type="transmembrane region" description="Helical" evidence="2">
    <location>
        <begin position="55"/>
        <end position="77"/>
    </location>
</feature>
<keyword evidence="2" id="KW-1133">Transmembrane helix</keyword>
<protein>
    <submittedName>
        <fullName evidence="3">Uncharacterized protein</fullName>
    </submittedName>
</protein>
<sequence length="350" mass="38672">MTFSWVGLYLWGTCAVFGLSCVVYAASSALLGWANRSQGGAVTKDVRAQNARVRFMLLTLSAAALLFCVQYAFMIGYDLDTSAMPTQMAVYVQLAKPVLNGAYEAMYICLLYHYQSTMQAVFSRGGRGWFTRGVIAACVVLAIGVLVIEGGTAMFMSLLIYAQSEGDTQAEDTYTQLVNELKANHVPLYYSIVGSMAVAFGVTTWQQIRAGHKLKRIGCVRVGSTETRRFSLMFALLSLIGLSLIPLSAYQAVMPDWSVYCAVLLINIMEMSFWVLLFVRPRHITKWMQVVVRGGVSSPHPHLPPEMGRDRNINGPPPRRAVPLTHTAHRSPNMERNSMDPPHMSLDLGV</sequence>
<evidence type="ECO:0000313" key="4">
    <source>
        <dbReference type="Proteomes" id="UP000265618"/>
    </source>
</evidence>
<feature type="region of interest" description="Disordered" evidence="1">
    <location>
        <begin position="299"/>
        <end position="350"/>
    </location>
</feature>
<evidence type="ECO:0000313" key="3">
    <source>
        <dbReference type="EMBL" id="GIQ79976.1"/>
    </source>
</evidence>
<name>A0A9K3GF79_9EUKA</name>
<organism evidence="3 4">
    <name type="scientific">Kipferlia bialata</name>
    <dbReference type="NCBI Taxonomy" id="797122"/>
    <lineage>
        <taxon>Eukaryota</taxon>
        <taxon>Metamonada</taxon>
        <taxon>Carpediemonas-like organisms</taxon>
        <taxon>Kipferlia</taxon>
    </lineage>
</organism>
<dbReference type="EMBL" id="BDIP01000085">
    <property type="protein sequence ID" value="GIQ79976.1"/>
    <property type="molecule type" value="Genomic_DNA"/>
</dbReference>
<gene>
    <name evidence="3" type="ORF">KIPB_000693</name>
</gene>
<accession>A0A9K3GF79</accession>
<reference evidence="3 4" key="1">
    <citation type="journal article" date="2018" name="PLoS ONE">
        <title>The draft genome of Kipferlia bialata reveals reductive genome evolution in fornicate parasites.</title>
        <authorList>
            <person name="Tanifuji G."/>
            <person name="Takabayashi S."/>
            <person name="Kume K."/>
            <person name="Takagi M."/>
            <person name="Nakayama T."/>
            <person name="Kamikawa R."/>
            <person name="Inagaki Y."/>
            <person name="Hashimoto T."/>
        </authorList>
    </citation>
    <scope>NUCLEOTIDE SEQUENCE [LARGE SCALE GENOMIC DNA]</scope>
    <source>
        <strain evidence="3">NY0173</strain>
    </source>
</reference>
<feature type="transmembrane region" description="Helical" evidence="2">
    <location>
        <begin position="97"/>
        <end position="114"/>
    </location>
</feature>
<keyword evidence="2" id="KW-0472">Membrane</keyword>
<feature type="transmembrane region" description="Helical" evidence="2">
    <location>
        <begin position="257"/>
        <end position="279"/>
    </location>
</feature>
<comment type="caution">
    <text evidence="3">The sequence shown here is derived from an EMBL/GenBank/DDBJ whole genome shotgun (WGS) entry which is preliminary data.</text>
</comment>
<dbReference type="AlphaFoldDB" id="A0A9K3GF79"/>